<dbReference type="SUPFAM" id="SSF53300">
    <property type="entry name" value="vWA-like"/>
    <property type="match status" value="1"/>
</dbReference>
<proteinExistence type="predicted"/>
<accession>A0ABT3KX94</accession>
<name>A0ABT3KX94_9BURK</name>
<feature type="domain" description="DUF58" evidence="1">
    <location>
        <begin position="47"/>
        <end position="253"/>
    </location>
</feature>
<evidence type="ECO:0000313" key="3">
    <source>
        <dbReference type="Proteomes" id="UP001208935"/>
    </source>
</evidence>
<keyword evidence="3" id="KW-1185">Reference proteome</keyword>
<comment type="caution">
    <text evidence="2">The sequence shown here is derived from an EMBL/GenBank/DDBJ whole genome shotgun (WGS) entry which is preliminary data.</text>
</comment>
<reference evidence="3" key="1">
    <citation type="submission" date="2023-07" db="EMBL/GenBank/DDBJ databases">
        <title>Verminephrobacter genomes.</title>
        <authorList>
            <person name="Lund M.B."/>
        </authorList>
    </citation>
    <scope>NUCLEOTIDE SEQUENCE [LARGE SCALE GENOMIC DNA]</scope>
    <source>
        <strain evidence="3">AtM5-05</strain>
    </source>
</reference>
<protein>
    <submittedName>
        <fullName evidence="2">VWA domain-containing protein</fullName>
    </submittedName>
</protein>
<dbReference type="InterPro" id="IPR002881">
    <property type="entry name" value="DUF58"/>
</dbReference>
<dbReference type="PANTHER" id="PTHR33608:SF6">
    <property type="entry name" value="BLL2464 PROTEIN"/>
    <property type="match status" value="1"/>
</dbReference>
<evidence type="ECO:0000259" key="1">
    <source>
        <dbReference type="Pfam" id="PF01882"/>
    </source>
</evidence>
<evidence type="ECO:0000313" key="2">
    <source>
        <dbReference type="EMBL" id="MCW5322871.1"/>
    </source>
</evidence>
<dbReference type="InterPro" id="IPR036465">
    <property type="entry name" value="vWFA_dom_sf"/>
</dbReference>
<dbReference type="EMBL" id="QZCW01000003">
    <property type="protein sequence ID" value="MCW5322871.1"/>
    <property type="molecule type" value="Genomic_DNA"/>
</dbReference>
<gene>
    <name evidence="2" type="ORF">D5039_17470</name>
</gene>
<dbReference type="Pfam" id="PF01882">
    <property type="entry name" value="DUF58"/>
    <property type="match status" value="1"/>
</dbReference>
<dbReference type="Proteomes" id="UP001208935">
    <property type="component" value="Unassembled WGS sequence"/>
</dbReference>
<sequence length="287" mass="31798">MQRSDEFHYRLLRRFGGWRPGAQRGTSQGGGQEFAAHRRLFDYPDPRRIDLRASVRDPRNGWLVRVQRLRVAIRVHAVVDVSASMHFGAGRRKLDVVADFVEALGHSAFRAGDALGLLAFDGHAREDLFVAARHSRGNASLMAQMLRDCRTAPTQGCAAQALRRVSERLAGRDGLVFLVSDFHWPIATLGALLDRFAPACVVPLVLWDPAETEPPRASALLALRDAETGAQRSLWMRAALRTRWRAAVAARRAELAALFDAHGTPALHLHGRFDAEALSRYFLEGAA</sequence>
<dbReference type="PANTHER" id="PTHR33608">
    <property type="entry name" value="BLL2464 PROTEIN"/>
    <property type="match status" value="1"/>
</dbReference>
<dbReference type="RefSeq" id="WP_265282965.1">
    <property type="nucleotide sequence ID" value="NZ_QZCW01000003.1"/>
</dbReference>
<organism evidence="2 3">
    <name type="scientific">Verminephrobacter aporrectodeae subsp. tuberculatae</name>
    <dbReference type="NCBI Taxonomy" id="1110392"/>
    <lineage>
        <taxon>Bacteria</taxon>
        <taxon>Pseudomonadati</taxon>
        <taxon>Pseudomonadota</taxon>
        <taxon>Betaproteobacteria</taxon>
        <taxon>Burkholderiales</taxon>
        <taxon>Comamonadaceae</taxon>
        <taxon>Verminephrobacter</taxon>
    </lineage>
</organism>